<dbReference type="EMBL" id="QOVK01000021">
    <property type="protein sequence ID" value="RXG14789.1"/>
    <property type="molecule type" value="Genomic_DNA"/>
</dbReference>
<name>A0A4Q0NVG9_9FLAO</name>
<protein>
    <submittedName>
        <fullName evidence="4">Quercetin dioxygenase-like cupin family protein</fullName>
    </submittedName>
</protein>
<dbReference type="SUPFAM" id="SSF51182">
    <property type="entry name" value="RmlC-like cupins"/>
    <property type="match status" value="1"/>
</dbReference>
<evidence type="ECO:0000259" key="2">
    <source>
        <dbReference type="Pfam" id="PF02627"/>
    </source>
</evidence>
<dbReference type="Gene3D" id="2.60.120.10">
    <property type="entry name" value="Jelly Rolls"/>
    <property type="match status" value="1"/>
</dbReference>
<dbReference type="RefSeq" id="WP_128766673.1">
    <property type="nucleotide sequence ID" value="NZ_JBHUOO010000009.1"/>
</dbReference>
<keyword evidence="1" id="KW-0732">Signal</keyword>
<dbReference type="PANTHER" id="PTHR43698">
    <property type="entry name" value="RIBD C-TERMINAL DOMAIN CONTAINING PROTEIN"/>
    <property type="match status" value="1"/>
</dbReference>
<dbReference type="InterPro" id="IPR011051">
    <property type="entry name" value="RmlC_Cupin_sf"/>
</dbReference>
<evidence type="ECO:0000259" key="3">
    <source>
        <dbReference type="Pfam" id="PF07883"/>
    </source>
</evidence>
<dbReference type="InterPro" id="IPR029032">
    <property type="entry name" value="AhpD-like"/>
</dbReference>
<dbReference type="AlphaFoldDB" id="A0A4Q0NVG9"/>
<feature type="domain" description="Cupin type-2" evidence="3">
    <location>
        <begin position="292"/>
        <end position="356"/>
    </location>
</feature>
<organism evidence="4 5">
    <name type="scientific">Leeuwenhoekiella polynyae</name>
    <dbReference type="NCBI Taxonomy" id="1550906"/>
    <lineage>
        <taxon>Bacteria</taxon>
        <taxon>Pseudomonadati</taxon>
        <taxon>Bacteroidota</taxon>
        <taxon>Flavobacteriia</taxon>
        <taxon>Flavobacteriales</taxon>
        <taxon>Flavobacteriaceae</taxon>
        <taxon>Leeuwenhoekiella</taxon>
    </lineage>
</organism>
<gene>
    <name evidence="4" type="ORF">DSM02_3391</name>
</gene>
<sequence>MKKINVKQSTLLVVISMLTFYSLSFGSAYAQSKDELSPVEQGIASIAIATAKGDTPLLNKALHRGLDFGMTINQVKEELVHLYAYCGFPRSLMAINTLTEVLQERKDKGIQDQEGPAATDIDAVNKYEVGKEVLADLTGVTDRPKAGYAETVPIIEIFLKEHLFADIFKRGVLNYKEREIATVGALLRMGDLDPMARGHMAIAMHQGVTEAQMKQIIEMVETQAGPEKAYIGKLLLAALTDSKEPTPSSALSEIENLIFLRGEKLDNPVFTGNAYLTSLITADEVNTTAVGVVTFEPGARTFWHQHPTGQIIISISGTGFYQEKGSPKRILKKGDAVKCPPNTPHWHGASDTEAFVQIAITDRSEGPTQWFDVVTKETYLSKK</sequence>
<keyword evidence="5" id="KW-1185">Reference proteome</keyword>
<feature type="signal peptide" evidence="1">
    <location>
        <begin position="1"/>
        <end position="30"/>
    </location>
</feature>
<dbReference type="PANTHER" id="PTHR43698:SF1">
    <property type="entry name" value="BLL4564 PROTEIN"/>
    <property type="match status" value="1"/>
</dbReference>
<evidence type="ECO:0000313" key="4">
    <source>
        <dbReference type="EMBL" id="RXG14789.1"/>
    </source>
</evidence>
<dbReference type="InterPro" id="IPR013096">
    <property type="entry name" value="Cupin_2"/>
</dbReference>
<dbReference type="Gene3D" id="1.20.1290.10">
    <property type="entry name" value="AhpD-like"/>
    <property type="match status" value="1"/>
</dbReference>
<keyword evidence="4" id="KW-0223">Dioxygenase</keyword>
<reference evidence="4 5" key="1">
    <citation type="submission" date="2018-07" db="EMBL/GenBank/DDBJ databases">
        <title>Leeuwenhoekiella genomics.</title>
        <authorList>
            <person name="Tahon G."/>
            <person name="Willems A."/>
        </authorList>
    </citation>
    <scope>NUCLEOTIDE SEQUENCE [LARGE SCALE GENOMIC DNA]</scope>
    <source>
        <strain evidence="4 5">LMG 29608</strain>
    </source>
</reference>
<evidence type="ECO:0000313" key="5">
    <source>
        <dbReference type="Proteomes" id="UP000289859"/>
    </source>
</evidence>
<dbReference type="GO" id="GO:0051920">
    <property type="term" value="F:peroxiredoxin activity"/>
    <property type="evidence" value="ECO:0007669"/>
    <property type="project" value="InterPro"/>
</dbReference>
<dbReference type="GO" id="GO:0051213">
    <property type="term" value="F:dioxygenase activity"/>
    <property type="evidence" value="ECO:0007669"/>
    <property type="project" value="UniProtKB-KW"/>
</dbReference>
<dbReference type="Pfam" id="PF02627">
    <property type="entry name" value="CMD"/>
    <property type="match status" value="1"/>
</dbReference>
<dbReference type="Pfam" id="PF07883">
    <property type="entry name" value="Cupin_2"/>
    <property type="match status" value="1"/>
</dbReference>
<keyword evidence="4" id="KW-0560">Oxidoreductase</keyword>
<dbReference type="OrthoDB" id="9812754at2"/>
<feature type="chain" id="PRO_5020490633" evidence="1">
    <location>
        <begin position="31"/>
        <end position="383"/>
    </location>
</feature>
<comment type="caution">
    <text evidence="4">The sequence shown here is derived from an EMBL/GenBank/DDBJ whole genome shotgun (WGS) entry which is preliminary data.</text>
</comment>
<accession>A0A4Q0NVG9</accession>
<dbReference type="InterPro" id="IPR003779">
    <property type="entry name" value="CMD-like"/>
</dbReference>
<dbReference type="Proteomes" id="UP000289859">
    <property type="component" value="Unassembled WGS sequence"/>
</dbReference>
<dbReference type="InterPro" id="IPR014710">
    <property type="entry name" value="RmlC-like_jellyroll"/>
</dbReference>
<feature type="domain" description="Carboxymuconolactone decarboxylase-like" evidence="2">
    <location>
        <begin position="160"/>
        <end position="225"/>
    </location>
</feature>
<evidence type="ECO:0000256" key="1">
    <source>
        <dbReference type="SAM" id="SignalP"/>
    </source>
</evidence>
<dbReference type="SUPFAM" id="SSF69118">
    <property type="entry name" value="AhpD-like"/>
    <property type="match status" value="1"/>
</dbReference>
<dbReference type="CDD" id="cd02233">
    <property type="entry name" value="cupin_HNL-like"/>
    <property type="match status" value="1"/>
</dbReference>
<dbReference type="InterPro" id="IPR047263">
    <property type="entry name" value="HNL-like_cupin"/>
</dbReference>
<proteinExistence type="predicted"/>